<dbReference type="Gene3D" id="2.40.50.100">
    <property type="match status" value="1"/>
</dbReference>
<evidence type="ECO:0000256" key="3">
    <source>
        <dbReference type="ARBA" id="ARBA00022741"/>
    </source>
</evidence>
<dbReference type="InterPro" id="IPR003439">
    <property type="entry name" value="ABC_transporter-like_ATP-bd"/>
</dbReference>
<protein>
    <recommendedName>
        <fullName evidence="7">Spermidine/putrescine import ATP-binding protein PotA</fullName>
        <ecNumber evidence="7">7.6.2.11</ecNumber>
    </recommendedName>
</protein>
<evidence type="ECO:0000256" key="2">
    <source>
        <dbReference type="ARBA" id="ARBA00022475"/>
    </source>
</evidence>
<dbReference type="Proteomes" id="UP001230156">
    <property type="component" value="Unassembled WGS sequence"/>
</dbReference>
<name>A0ABU0YRP6_9PROT</name>
<comment type="caution">
    <text evidence="9">The sequence shown here is derived from an EMBL/GenBank/DDBJ whole genome shotgun (WGS) entry which is preliminary data.</text>
</comment>
<evidence type="ECO:0000313" key="10">
    <source>
        <dbReference type="Proteomes" id="UP001230156"/>
    </source>
</evidence>
<comment type="function">
    <text evidence="7">Part of the ABC transporter complex PotABCD involved in spermidine/putrescine import. Responsible for energy coupling to the transport system.</text>
</comment>
<keyword evidence="10" id="KW-1185">Reference proteome</keyword>
<dbReference type="PROSITE" id="PS50893">
    <property type="entry name" value="ABC_TRANSPORTER_2"/>
    <property type="match status" value="1"/>
</dbReference>
<accession>A0ABU0YRP6</accession>
<evidence type="ECO:0000256" key="6">
    <source>
        <dbReference type="ARBA" id="ARBA00023136"/>
    </source>
</evidence>
<dbReference type="EC" id="7.6.2.11" evidence="7"/>
<dbReference type="SUPFAM" id="SSF52540">
    <property type="entry name" value="P-loop containing nucleoside triphosphate hydrolases"/>
    <property type="match status" value="1"/>
</dbReference>
<dbReference type="Gene3D" id="3.40.50.300">
    <property type="entry name" value="P-loop containing nucleotide triphosphate hydrolases"/>
    <property type="match status" value="1"/>
</dbReference>
<dbReference type="PROSITE" id="PS00211">
    <property type="entry name" value="ABC_TRANSPORTER_1"/>
    <property type="match status" value="1"/>
</dbReference>
<reference evidence="10" key="1">
    <citation type="submission" date="2023-08" db="EMBL/GenBank/DDBJ databases">
        <title>Rhodospirillaceae gen. nov., a novel taxon isolated from the Yangtze River Yuezi River estuary sludge.</title>
        <authorList>
            <person name="Ruan L."/>
        </authorList>
    </citation>
    <scope>NUCLEOTIDE SEQUENCE [LARGE SCALE GENOMIC DNA]</scope>
    <source>
        <strain evidence="10">R-7</strain>
    </source>
</reference>
<keyword evidence="5 7" id="KW-1278">Translocase</keyword>
<dbReference type="SUPFAM" id="SSF50331">
    <property type="entry name" value="MOP-like"/>
    <property type="match status" value="1"/>
</dbReference>
<sequence length="366" mass="40761">MDKESTTIATLELRDVRKLYGATAAVDGVNLTLKRGEFLTFLGPSGSGKTTTLAMVAGLQTPTSGRIILDGQPLDPLPPYRRNIGMVFQHYALFPHMTVAKNIAFPLEMRKIDGEERKRRVAEALRLVGLPDFGDRFPNQLSGGQQQRVALARAMVFQPPLLLMDEPLGALDKKLREQMQLEILRLHRDLGMSILYVTHDQEEALVMSDRIAVFNDGRIQQIGSAEELYERPISRFVAGFLGESNMIRGKVVALDSGDCVLESRHGRLRAFNTAKLKTGDQAVVAVRPERLTITDPSIERENLVKGRVVEVIYLGQSRKYVLKTEDNAEMTVLQQAQDAEKHSINPGDEICLEWRGRESNALAAEG</sequence>
<evidence type="ECO:0000259" key="8">
    <source>
        <dbReference type="PROSITE" id="PS50893"/>
    </source>
</evidence>
<keyword evidence="4 7" id="KW-0067">ATP-binding</keyword>
<evidence type="ECO:0000256" key="4">
    <source>
        <dbReference type="ARBA" id="ARBA00022840"/>
    </source>
</evidence>
<keyword evidence="3 7" id="KW-0547">Nucleotide-binding</keyword>
<dbReference type="EMBL" id="JAUYVI010000007">
    <property type="protein sequence ID" value="MDQ7250396.1"/>
    <property type="molecule type" value="Genomic_DNA"/>
</dbReference>
<dbReference type="PANTHER" id="PTHR42781">
    <property type="entry name" value="SPERMIDINE/PUTRESCINE IMPORT ATP-BINDING PROTEIN POTA"/>
    <property type="match status" value="1"/>
</dbReference>
<keyword evidence="6 7" id="KW-0472">Membrane</keyword>
<evidence type="ECO:0000256" key="1">
    <source>
        <dbReference type="ARBA" id="ARBA00022448"/>
    </source>
</evidence>
<dbReference type="InterPro" id="IPR013611">
    <property type="entry name" value="Transp-assoc_OB_typ2"/>
</dbReference>
<dbReference type="Pfam" id="PF00005">
    <property type="entry name" value="ABC_tran"/>
    <property type="match status" value="1"/>
</dbReference>
<proteinExistence type="inferred from homology"/>
<keyword evidence="1 7" id="KW-0813">Transport</keyword>
<dbReference type="SMART" id="SM00382">
    <property type="entry name" value="AAA"/>
    <property type="match status" value="1"/>
</dbReference>
<dbReference type="RefSeq" id="WP_379959625.1">
    <property type="nucleotide sequence ID" value="NZ_JAUYVI010000007.1"/>
</dbReference>
<comment type="catalytic activity">
    <reaction evidence="7">
        <text>ATP + H2O + polyamine-[polyamine-binding protein]Side 1 = ADP + phosphate + polyamineSide 2 + [polyamine-binding protein]Side 1.</text>
        <dbReference type="EC" id="7.6.2.11"/>
    </reaction>
</comment>
<dbReference type="InterPro" id="IPR003593">
    <property type="entry name" value="AAA+_ATPase"/>
</dbReference>
<dbReference type="InterPro" id="IPR027417">
    <property type="entry name" value="P-loop_NTPase"/>
</dbReference>
<dbReference type="Pfam" id="PF08402">
    <property type="entry name" value="TOBE_2"/>
    <property type="match status" value="1"/>
</dbReference>
<keyword evidence="2 7" id="KW-1003">Cell membrane</keyword>
<organism evidence="9 10">
    <name type="scientific">Dongia sedimenti</name>
    <dbReference type="NCBI Taxonomy" id="3064282"/>
    <lineage>
        <taxon>Bacteria</taxon>
        <taxon>Pseudomonadati</taxon>
        <taxon>Pseudomonadota</taxon>
        <taxon>Alphaproteobacteria</taxon>
        <taxon>Rhodospirillales</taxon>
        <taxon>Dongiaceae</taxon>
        <taxon>Dongia</taxon>
    </lineage>
</organism>
<comment type="subunit">
    <text evidence="7">The complex is composed of two ATP-binding proteins (PotA), two transmembrane proteins (PotB and PotC) and a solute-binding protein (PotD).</text>
</comment>
<evidence type="ECO:0000313" key="9">
    <source>
        <dbReference type="EMBL" id="MDQ7250396.1"/>
    </source>
</evidence>
<dbReference type="InterPro" id="IPR050093">
    <property type="entry name" value="ABC_SmlMolc_Importer"/>
</dbReference>
<dbReference type="InterPro" id="IPR008995">
    <property type="entry name" value="Mo/tungstate-bd_C_term_dom"/>
</dbReference>
<dbReference type="NCBIfam" id="TIGR01187">
    <property type="entry name" value="potA"/>
    <property type="match status" value="1"/>
</dbReference>
<gene>
    <name evidence="7" type="primary">potA</name>
    <name evidence="9" type="ORF">Q8A70_22085</name>
</gene>
<dbReference type="InterPro" id="IPR005893">
    <property type="entry name" value="PotA-like"/>
</dbReference>
<comment type="similarity">
    <text evidence="7">Belongs to the ABC transporter superfamily. Spermidine/putrescine importer (TC 3.A.1.11.1) family.</text>
</comment>
<evidence type="ECO:0000256" key="5">
    <source>
        <dbReference type="ARBA" id="ARBA00022967"/>
    </source>
</evidence>
<evidence type="ECO:0000256" key="7">
    <source>
        <dbReference type="RuleBase" id="RU364083"/>
    </source>
</evidence>
<dbReference type="PANTHER" id="PTHR42781:SF4">
    <property type="entry name" value="SPERMIDINE_PUTRESCINE IMPORT ATP-BINDING PROTEIN POTA"/>
    <property type="match status" value="1"/>
</dbReference>
<feature type="domain" description="ABC transporter" evidence="8">
    <location>
        <begin position="11"/>
        <end position="241"/>
    </location>
</feature>
<dbReference type="GO" id="GO:0005524">
    <property type="term" value="F:ATP binding"/>
    <property type="evidence" value="ECO:0007669"/>
    <property type="project" value="UniProtKB-KW"/>
</dbReference>
<dbReference type="InterPro" id="IPR017871">
    <property type="entry name" value="ABC_transporter-like_CS"/>
</dbReference>